<dbReference type="AlphaFoldDB" id="S5XUI7"/>
<evidence type="ECO:0000256" key="3">
    <source>
        <dbReference type="ARBA" id="ARBA00018392"/>
    </source>
</evidence>
<keyword evidence="6" id="KW-1133">Transmembrane helix</keyword>
<proteinExistence type="predicted"/>
<evidence type="ECO:0000256" key="5">
    <source>
        <dbReference type="ARBA" id="ARBA00029594"/>
    </source>
</evidence>
<dbReference type="GO" id="GO:0016787">
    <property type="term" value="F:hydrolase activity"/>
    <property type="evidence" value="ECO:0007669"/>
    <property type="project" value="UniProtKB-KW"/>
</dbReference>
<dbReference type="PANTHER" id="PTHR21248">
    <property type="entry name" value="CARDIOLIPIN SYNTHASE"/>
    <property type="match status" value="1"/>
</dbReference>
<dbReference type="InterPro" id="IPR025202">
    <property type="entry name" value="PLD-like_dom"/>
</dbReference>
<dbReference type="KEGG" id="pami:JCM7686_pAMI5p088"/>
<dbReference type="CDD" id="cd09111">
    <property type="entry name" value="PLDc_ymdC_like_1"/>
    <property type="match status" value="1"/>
</dbReference>
<dbReference type="HOGENOM" id="CLU_026287_0_0_5"/>
<evidence type="ECO:0000256" key="4">
    <source>
        <dbReference type="ARBA" id="ARBA00022525"/>
    </source>
</evidence>
<evidence type="ECO:0000256" key="6">
    <source>
        <dbReference type="SAM" id="Phobius"/>
    </source>
</evidence>
<evidence type="ECO:0000256" key="1">
    <source>
        <dbReference type="ARBA" id="ARBA00003145"/>
    </source>
</evidence>
<keyword evidence="9" id="KW-1185">Reference proteome</keyword>
<dbReference type="GO" id="GO:0005576">
    <property type="term" value="C:extracellular region"/>
    <property type="evidence" value="ECO:0007669"/>
    <property type="project" value="UniProtKB-SubCell"/>
</dbReference>
<keyword evidence="8" id="KW-0378">Hydrolase</keyword>
<dbReference type="Proteomes" id="UP000015480">
    <property type="component" value="Plasmid pAMI5"/>
</dbReference>
<dbReference type="PATRIC" id="fig|1367847.3.peg.4121"/>
<comment type="function">
    <text evidence="1">Could be a virulence factor.</text>
</comment>
<accession>S5XUI7</accession>
<dbReference type="InterPro" id="IPR001736">
    <property type="entry name" value="PLipase_D/transphosphatidylase"/>
</dbReference>
<dbReference type="CDD" id="cd09113">
    <property type="entry name" value="PLDc_ymdC_like_2"/>
    <property type="match status" value="1"/>
</dbReference>
<feature type="transmembrane region" description="Helical" evidence="6">
    <location>
        <begin position="6"/>
        <end position="25"/>
    </location>
</feature>
<dbReference type="Pfam" id="PF13091">
    <property type="entry name" value="PLDc_2"/>
    <property type="match status" value="2"/>
</dbReference>
<keyword evidence="6" id="KW-0812">Transmembrane</keyword>
<keyword evidence="8" id="KW-0614">Plasmid</keyword>
<evidence type="ECO:0000313" key="8">
    <source>
        <dbReference type="EMBL" id="AGT11154.1"/>
    </source>
</evidence>
<dbReference type="EMBL" id="CP006653">
    <property type="protein sequence ID" value="AGT11154.1"/>
    <property type="molecule type" value="Genomic_DNA"/>
</dbReference>
<dbReference type="SUPFAM" id="SSF56024">
    <property type="entry name" value="Phospholipase D/nuclease"/>
    <property type="match status" value="2"/>
</dbReference>
<keyword evidence="4" id="KW-0964">Secreted</keyword>
<dbReference type="PROSITE" id="PS50035">
    <property type="entry name" value="PLD"/>
    <property type="match status" value="2"/>
</dbReference>
<dbReference type="RefSeq" id="WP_020952926.1">
    <property type="nucleotide sequence ID" value="NC_022043.1"/>
</dbReference>
<dbReference type="Gene3D" id="3.30.870.10">
    <property type="entry name" value="Endonuclease Chain A"/>
    <property type="match status" value="2"/>
</dbReference>
<geneLocation type="plasmid" evidence="8 9">
    <name>pAMI5</name>
</geneLocation>
<name>S5XUI7_PARAH</name>
<evidence type="ECO:0000256" key="2">
    <source>
        <dbReference type="ARBA" id="ARBA00004613"/>
    </source>
</evidence>
<evidence type="ECO:0000259" key="7">
    <source>
        <dbReference type="PROSITE" id="PS50035"/>
    </source>
</evidence>
<evidence type="ECO:0000313" key="9">
    <source>
        <dbReference type="Proteomes" id="UP000015480"/>
    </source>
</evidence>
<organism evidence="8 9">
    <name type="scientific">Paracoccus aminophilus JCM 7686</name>
    <dbReference type="NCBI Taxonomy" id="1367847"/>
    <lineage>
        <taxon>Bacteria</taxon>
        <taxon>Pseudomonadati</taxon>
        <taxon>Pseudomonadota</taxon>
        <taxon>Alphaproteobacteria</taxon>
        <taxon>Rhodobacterales</taxon>
        <taxon>Paracoccaceae</taxon>
        <taxon>Paracoccus</taxon>
    </lineage>
</organism>
<dbReference type="GO" id="GO:0032049">
    <property type="term" value="P:cardiolipin biosynthetic process"/>
    <property type="evidence" value="ECO:0007669"/>
    <property type="project" value="UniProtKB-ARBA"/>
</dbReference>
<reference evidence="8 9" key="1">
    <citation type="journal article" date="2014" name="BMC Genomics">
        <title>Architecture and functions of a multipartite genome of the methylotrophic bacterium Paracoccus aminophilus JCM 7686, containing primary and secondary chromids.</title>
        <authorList>
            <person name="Dziewit L."/>
            <person name="Czarnecki J."/>
            <person name="Wibberg D."/>
            <person name="Radlinska M."/>
            <person name="Mrozek P."/>
            <person name="Szymczak M."/>
            <person name="Schluter A."/>
            <person name="Puhler A."/>
            <person name="Bartosik D."/>
        </authorList>
    </citation>
    <scope>NUCLEOTIDE SEQUENCE [LARGE SCALE GENOMIC DNA]</scope>
    <source>
        <strain evidence="8">JCM 7686</strain>
        <plasmid evidence="9">Plasmid pAMI5</plasmid>
    </source>
</reference>
<dbReference type="SMART" id="SM00155">
    <property type="entry name" value="PLDc"/>
    <property type="match status" value="2"/>
</dbReference>
<sequence length="513" mass="57091">MIVLKILLWTVVALVAAILVARLIFRLPSIAGRPFEAAIPADETTRLGREMFAGMRTHPGLSGFIPLMSGHDALGSRLELAHRAERSIDVQYYIWHDDTSGRLLLKALHDAALRGVRVRLLLDDNGIPGLDDTLYALNALEHFEVRLFNPSTIRRPKYAGYAFDLLRMNRRMHNKSYLVDGALAIIGGRNIGDEYFQVGDADFYLDLDVIAIGPIVAETAEAFDAYWNCSSVFALEQIVRKVKDPDALRETLTTSASTPEAQKVVGELTTSAERLNRHSITPDWTEIRLVVDDPIKGTGGAKRKHLMVTHLDQILGGVESELNLVSAYFVPGTGGLRLFSSLARTRRVRILTNALDTTDVLMVHAGYTKYRRRLLKAGVELFELKLRAGKVRGDEEIKRFGLSGASLHAKTFAIDQKRVFIGSFNFDPRSALLNCEMGFMIESPVLAKMTTAAFDGALEVMCYKPQLSVEERLVWTEKKHDGKVAIYQQEPGSTLYDQAAIVVIGVLPIEWLL</sequence>
<dbReference type="GO" id="GO:0030572">
    <property type="term" value="F:phosphatidyltransferase activity"/>
    <property type="evidence" value="ECO:0007669"/>
    <property type="project" value="UniProtKB-ARBA"/>
</dbReference>
<keyword evidence="6" id="KW-0472">Membrane</keyword>
<comment type="subcellular location">
    <subcellularLocation>
        <location evidence="2">Secreted</location>
    </subcellularLocation>
</comment>
<dbReference type="PANTHER" id="PTHR21248:SF12">
    <property type="entry name" value="CARDIOLIPIN SYNTHASE C"/>
    <property type="match status" value="1"/>
</dbReference>
<feature type="domain" description="PLD phosphodiesterase" evidence="7">
    <location>
        <begin position="168"/>
        <end position="195"/>
    </location>
</feature>
<gene>
    <name evidence="8" type="ORF">JCM7686_pAMI5p088</name>
</gene>
<protein>
    <recommendedName>
        <fullName evidence="3">Phospholipase D</fullName>
    </recommendedName>
    <alternativeName>
        <fullName evidence="5">Choline phosphatase</fullName>
    </alternativeName>
</protein>
<feature type="domain" description="PLD phosphodiesterase" evidence="7">
    <location>
        <begin position="403"/>
        <end position="430"/>
    </location>
</feature>